<sequence length="145" mass="14954">MTSLTADVHPRAWRRLAIGLLGVAAILVCLLAMQEGTIKDASGSGSVAAATQALPSAEQVIAPAMDRSMTVPDGERCGVVCAPTHEVVAGACVLALLVAVALLATDLLVTRWRFLRQVLVSLAARAAALAPPTPPSLHLLSISRT</sequence>
<dbReference type="EMBL" id="BNAI01000002">
    <property type="protein sequence ID" value="GHF12721.1"/>
    <property type="molecule type" value="Genomic_DNA"/>
</dbReference>
<dbReference type="AlphaFoldDB" id="A0A8J3GPP6"/>
<reference evidence="2" key="1">
    <citation type="journal article" date="2014" name="Int. J. Syst. Evol. Microbiol.">
        <title>Complete genome sequence of Corynebacterium casei LMG S-19264T (=DSM 44701T), isolated from a smear-ripened cheese.</title>
        <authorList>
            <consortium name="US DOE Joint Genome Institute (JGI-PGF)"/>
            <person name="Walter F."/>
            <person name="Albersmeier A."/>
            <person name="Kalinowski J."/>
            <person name="Ruckert C."/>
        </authorList>
    </citation>
    <scope>NUCLEOTIDE SEQUENCE</scope>
    <source>
        <strain evidence="2">CGMCC 1.16548</strain>
    </source>
</reference>
<feature type="transmembrane region" description="Helical" evidence="1">
    <location>
        <begin position="88"/>
        <end position="109"/>
    </location>
</feature>
<evidence type="ECO:0000313" key="2">
    <source>
        <dbReference type="EMBL" id="GHF12721.1"/>
    </source>
</evidence>
<evidence type="ECO:0000313" key="3">
    <source>
        <dbReference type="Proteomes" id="UP000617531"/>
    </source>
</evidence>
<reference evidence="2" key="2">
    <citation type="submission" date="2020-09" db="EMBL/GenBank/DDBJ databases">
        <authorList>
            <person name="Sun Q."/>
            <person name="Zhou Y."/>
        </authorList>
    </citation>
    <scope>NUCLEOTIDE SEQUENCE</scope>
    <source>
        <strain evidence="2">CGMCC 1.16548</strain>
    </source>
</reference>
<feature type="transmembrane region" description="Helical" evidence="1">
    <location>
        <begin position="12"/>
        <end position="33"/>
    </location>
</feature>
<keyword evidence="1" id="KW-0812">Transmembrane</keyword>
<comment type="caution">
    <text evidence="2">The sequence shown here is derived from an EMBL/GenBank/DDBJ whole genome shotgun (WGS) entry which is preliminary data.</text>
</comment>
<evidence type="ECO:0000256" key="1">
    <source>
        <dbReference type="SAM" id="Phobius"/>
    </source>
</evidence>
<keyword evidence="1" id="KW-0472">Membrane</keyword>
<dbReference type="Proteomes" id="UP000617531">
    <property type="component" value="Unassembled WGS sequence"/>
</dbReference>
<keyword evidence="1" id="KW-1133">Transmembrane helix</keyword>
<name>A0A8J3GPP6_9MICO</name>
<gene>
    <name evidence="2" type="ORF">GCM10011600_11880</name>
</gene>
<keyword evidence="3" id="KW-1185">Reference proteome</keyword>
<organism evidence="2 3">
    <name type="scientific">Pseudolysinimonas yzui</name>
    <dbReference type="NCBI Taxonomy" id="2708254"/>
    <lineage>
        <taxon>Bacteria</taxon>
        <taxon>Bacillati</taxon>
        <taxon>Actinomycetota</taxon>
        <taxon>Actinomycetes</taxon>
        <taxon>Micrococcales</taxon>
        <taxon>Microbacteriaceae</taxon>
        <taxon>Pseudolysinimonas</taxon>
    </lineage>
</organism>
<proteinExistence type="predicted"/>
<accession>A0A8J3GPP6</accession>
<protein>
    <submittedName>
        <fullName evidence="2">Uncharacterized protein</fullName>
    </submittedName>
</protein>